<dbReference type="GeneID" id="54559946"/>
<dbReference type="Proteomes" id="UP000799537">
    <property type="component" value="Unassembled WGS sequence"/>
</dbReference>
<evidence type="ECO:0000256" key="1">
    <source>
        <dbReference type="ARBA" id="ARBA00009902"/>
    </source>
</evidence>
<reference evidence="7" key="1">
    <citation type="journal article" date="2020" name="Stud. Mycol.">
        <title>101 Dothideomycetes genomes: a test case for predicting lifestyles and emergence of pathogens.</title>
        <authorList>
            <person name="Haridas S."/>
            <person name="Albert R."/>
            <person name="Binder M."/>
            <person name="Bloem J."/>
            <person name="Labutti K."/>
            <person name="Salamov A."/>
            <person name="Andreopoulos B."/>
            <person name="Baker S."/>
            <person name="Barry K."/>
            <person name="Bills G."/>
            <person name="Bluhm B."/>
            <person name="Cannon C."/>
            <person name="Castanera R."/>
            <person name="Culley D."/>
            <person name="Daum C."/>
            <person name="Ezra D."/>
            <person name="Gonzalez J."/>
            <person name="Henrissat B."/>
            <person name="Kuo A."/>
            <person name="Liang C."/>
            <person name="Lipzen A."/>
            <person name="Lutzoni F."/>
            <person name="Magnuson J."/>
            <person name="Mondo S."/>
            <person name="Nolan M."/>
            <person name="Ohm R."/>
            <person name="Pangilinan J."/>
            <person name="Park H.-J."/>
            <person name="Ramirez L."/>
            <person name="Alfaro M."/>
            <person name="Sun H."/>
            <person name="Tritt A."/>
            <person name="Yoshinaga Y."/>
            <person name="Zwiers L.-H."/>
            <person name="Turgeon B."/>
            <person name="Goodwin S."/>
            <person name="Spatafora J."/>
            <person name="Crous P."/>
            <person name="Grigoriev I."/>
        </authorList>
    </citation>
    <scope>NUCLEOTIDE SEQUENCE</scope>
    <source>
        <strain evidence="7">ATCC 36951</strain>
    </source>
</reference>
<accession>A0A6A6CLF9</accession>
<dbReference type="RefSeq" id="XP_033667448.1">
    <property type="nucleotide sequence ID" value="XM_033806674.1"/>
</dbReference>
<feature type="domain" description="Glycosyl hydrolase family 32 C-terminal" evidence="6">
    <location>
        <begin position="460"/>
        <end position="608"/>
    </location>
</feature>
<comment type="similarity">
    <text evidence="1 4">Belongs to the glycosyl hydrolase 32 family.</text>
</comment>
<evidence type="ECO:0000256" key="2">
    <source>
        <dbReference type="ARBA" id="ARBA00022801"/>
    </source>
</evidence>
<dbReference type="SUPFAM" id="SSF49899">
    <property type="entry name" value="Concanavalin A-like lectins/glucanases"/>
    <property type="match status" value="1"/>
</dbReference>
<dbReference type="InterPro" id="IPR013189">
    <property type="entry name" value="Glyco_hydro_32_C"/>
</dbReference>
<dbReference type="CDD" id="cd18621">
    <property type="entry name" value="GH32_XdINV-like"/>
    <property type="match status" value="1"/>
</dbReference>
<gene>
    <name evidence="7" type="ORF">M409DRAFT_23194</name>
</gene>
<dbReference type="PANTHER" id="PTHR42800:SF3">
    <property type="entry name" value="GLYCOSYL HYDROLASE FAMILY 32 N-TERMINAL DOMAIN-CONTAINING PROTEIN"/>
    <property type="match status" value="1"/>
</dbReference>
<dbReference type="GO" id="GO:0005987">
    <property type="term" value="P:sucrose catabolic process"/>
    <property type="evidence" value="ECO:0007669"/>
    <property type="project" value="TreeGrafter"/>
</dbReference>
<evidence type="ECO:0000259" key="6">
    <source>
        <dbReference type="Pfam" id="PF08244"/>
    </source>
</evidence>
<evidence type="ECO:0000256" key="4">
    <source>
        <dbReference type="RuleBase" id="RU362110"/>
    </source>
</evidence>
<dbReference type="GO" id="GO:0005737">
    <property type="term" value="C:cytoplasm"/>
    <property type="evidence" value="ECO:0007669"/>
    <property type="project" value="TreeGrafter"/>
</dbReference>
<organism evidence="7 8">
    <name type="scientific">Zasmidium cellare ATCC 36951</name>
    <dbReference type="NCBI Taxonomy" id="1080233"/>
    <lineage>
        <taxon>Eukaryota</taxon>
        <taxon>Fungi</taxon>
        <taxon>Dikarya</taxon>
        <taxon>Ascomycota</taxon>
        <taxon>Pezizomycotina</taxon>
        <taxon>Dothideomycetes</taxon>
        <taxon>Dothideomycetidae</taxon>
        <taxon>Mycosphaerellales</taxon>
        <taxon>Mycosphaerellaceae</taxon>
        <taxon>Zasmidium</taxon>
    </lineage>
</organism>
<dbReference type="Gene3D" id="2.60.120.560">
    <property type="entry name" value="Exo-inulinase, domain 1"/>
    <property type="match status" value="1"/>
</dbReference>
<evidence type="ECO:0000313" key="8">
    <source>
        <dbReference type="Proteomes" id="UP000799537"/>
    </source>
</evidence>
<feature type="domain" description="Glycosyl hydrolase family 32 N-terminal" evidence="5">
    <location>
        <begin position="36"/>
        <end position="386"/>
    </location>
</feature>
<sequence length="628" mass="68477">MVSLSPASGIDYNAAPPNLSTLTNNSIVETWRPRAHVLPPSYHIGDPCMHYTDPQTGLFHVGFLYTSNTTGGAAGATTGDLVTYRDTNPDNVHFIVSGGINDPVAVFDGSVIPSGINGTPTLLYTSVSYLPIQWTIPYIKGSETQSLAVSYDGGANFTKVAHGPSIPGAPFGVNVTGFRDPYVFQSPQMDRLLDSAQDSWYTLVSGGEHGVGPAMFIYRQYDVDFRDWEYLGKMWSEPANSTWGDGTWAGRWGFNFEVANAMFLDEEGFDVEGEMFLTLGAEWSYEPIQPQVSDVRSMLWAAGDTRLNDRGLPAFQPSMAGYLDWGRSSYAAAGKLIPSTAKVSQKSGASDRFVSYTWLTNDFYGTKDFPIRQQGWDGALTTARELFRAVISNVIYNDLVQEIASWRVSRLNTDGTVELATLGQRIVREASDAFKTKAMKVVSEPNSTIGDGGRTELEFSASPSSKHFLLTATLEFPFAARGIDSDVKAGFTILSSEHESTKIYYQLSNESIIIDRGNSSAAAATTPGIDTSNEAGKLRLFDLKASNGSAYMEPLHLSIVVDGGVVEVYANERFVLSTWVWTWYAASNNVAFYHEGSSAAKFSDVMIYEGLVDAWPGRSRVSNSSSGI</sequence>
<name>A0A6A6CLF9_ZASCE</name>
<dbReference type="InterPro" id="IPR001362">
    <property type="entry name" value="Glyco_hydro_32"/>
</dbReference>
<dbReference type="OrthoDB" id="202537at2759"/>
<dbReference type="Pfam" id="PF08244">
    <property type="entry name" value="Glyco_hydro_32C"/>
    <property type="match status" value="1"/>
</dbReference>
<dbReference type="Pfam" id="PF00251">
    <property type="entry name" value="Glyco_hydro_32N"/>
    <property type="match status" value="1"/>
</dbReference>
<dbReference type="Gene3D" id="2.115.10.20">
    <property type="entry name" value="Glycosyl hydrolase domain, family 43"/>
    <property type="match status" value="1"/>
</dbReference>
<dbReference type="EMBL" id="ML993596">
    <property type="protein sequence ID" value="KAF2166559.1"/>
    <property type="molecule type" value="Genomic_DNA"/>
</dbReference>
<dbReference type="InterPro" id="IPR013320">
    <property type="entry name" value="ConA-like_dom_sf"/>
</dbReference>
<dbReference type="GO" id="GO:0004575">
    <property type="term" value="F:sucrose alpha-glucosidase activity"/>
    <property type="evidence" value="ECO:0007669"/>
    <property type="project" value="TreeGrafter"/>
</dbReference>
<keyword evidence="3 4" id="KW-0326">Glycosidase</keyword>
<dbReference type="InterPro" id="IPR013148">
    <property type="entry name" value="Glyco_hydro_32_N"/>
</dbReference>
<dbReference type="AlphaFoldDB" id="A0A6A6CLF9"/>
<dbReference type="SMART" id="SM00640">
    <property type="entry name" value="Glyco_32"/>
    <property type="match status" value="1"/>
</dbReference>
<keyword evidence="8" id="KW-1185">Reference proteome</keyword>
<keyword evidence="2 4" id="KW-0378">Hydrolase</keyword>
<dbReference type="SUPFAM" id="SSF75005">
    <property type="entry name" value="Arabinanase/levansucrase/invertase"/>
    <property type="match status" value="1"/>
</dbReference>
<dbReference type="PANTHER" id="PTHR42800">
    <property type="entry name" value="EXOINULINASE INUD (AFU_ORTHOLOGUE AFUA_5G00480)"/>
    <property type="match status" value="1"/>
</dbReference>
<dbReference type="InterPro" id="IPR023296">
    <property type="entry name" value="Glyco_hydro_beta-prop_sf"/>
</dbReference>
<proteinExistence type="inferred from homology"/>
<evidence type="ECO:0000259" key="5">
    <source>
        <dbReference type="Pfam" id="PF00251"/>
    </source>
</evidence>
<protein>
    <submittedName>
        <fullName evidence="7">Glycoside hydrolase family 32 protein</fullName>
    </submittedName>
</protein>
<evidence type="ECO:0000313" key="7">
    <source>
        <dbReference type="EMBL" id="KAF2166559.1"/>
    </source>
</evidence>
<evidence type="ECO:0000256" key="3">
    <source>
        <dbReference type="ARBA" id="ARBA00023295"/>
    </source>
</evidence>